<proteinExistence type="inferred from homology"/>
<dbReference type="InterPro" id="IPR003838">
    <property type="entry name" value="ABC3_permease_C"/>
</dbReference>
<evidence type="ECO:0000256" key="4">
    <source>
        <dbReference type="ARBA" id="ARBA00022692"/>
    </source>
</evidence>
<evidence type="ECO:0000256" key="6">
    <source>
        <dbReference type="ARBA" id="ARBA00023136"/>
    </source>
</evidence>
<evidence type="ECO:0000256" key="1">
    <source>
        <dbReference type="ARBA" id="ARBA00004651"/>
    </source>
</evidence>
<feature type="transmembrane region" description="Helical" evidence="7">
    <location>
        <begin position="287"/>
        <end position="310"/>
    </location>
</feature>
<comment type="subcellular location">
    <subcellularLocation>
        <location evidence="1">Cell membrane</location>
        <topology evidence="1">Multi-pass membrane protein</topology>
    </subcellularLocation>
</comment>
<keyword evidence="4 7" id="KW-0812">Transmembrane</keyword>
<evidence type="ECO:0000256" key="5">
    <source>
        <dbReference type="ARBA" id="ARBA00022989"/>
    </source>
</evidence>
<evidence type="ECO:0000259" key="8">
    <source>
        <dbReference type="Pfam" id="PF02687"/>
    </source>
</evidence>
<evidence type="ECO:0000313" key="10">
    <source>
        <dbReference type="Proteomes" id="UP000006546"/>
    </source>
</evidence>
<keyword evidence="3" id="KW-1003">Cell membrane</keyword>
<keyword evidence="10" id="KW-1185">Reference proteome</keyword>
<dbReference type="STRING" id="906968.Trebr_2571"/>
<dbReference type="InterPro" id="IPR051447">
    <property type="entry name" value="Lipoprotein-release_system"/>
</dbReference>
<feature type="transmembrane region" description="Helical" evidence="7">
    <location>
        <begin position="391"/>
        <end position="414"/>
    </location>
</feature>
<dbReference type="Pfam" id="PF02687">
    <property type="entry name" value="FtsX"/>
    <property type="match status" value="1"/>
</dbReference>
<comment type="similarity">
    <text evidence="2">Belongs to the ABC-4 integral membrane protein family. LolC/E subfamily.</text>
</comment>
<feature type="transmembrane region" description="Helical" evidence="7">
    <location>
        <begin position="331"/>
        <end position="356"/>
    </location>
</feature>
<dbReference type="OrthoDB" id="356133at2"/>
<gene>
    <name evidence="9" type="ordered locus">Trebr_2571</name>
</gene>
<dbReference type="PANTHER" id="PTHR30489">
    <property type="entry name" value="LIPOPROTEIN-RELEASING SYSTEM TRANSMEMBRANE PROTEIN LOLE"/>
    <property type="match status" value="1"/>
</dbReference>
<dbReference type="HOGENOM" id="CLU_000604_8_6_12"/>
<accession>F4LNZ8</accession>
<dbReference type="GO" id="GO:0044874">
    <property type="term" value="P:lipoprotein localization to outer membrane"/>
    <property type="evidence" value="ECO:0007669"/>
    <property type="project" value="TreeGrafter"/>
</dbReference>
<dbReference type="GO" id="GO:0098797">
    <property type="term" value="C:plasma membrane protein complex"/>
    <property type="evidence" value="ECO:0007669"/>
    <property type="project" value="TreeGrafter"/>
</dbReference>
<dbReference type="AlphaFoldDB" id="F4LNZ8"/>
<reference evidence="10" key="1">
    <citation type="submission" date="2011-04" db="EMBL/GenBank/DDBJ databases">
        <title>The complete genome of Treponema brennaborense DSM 12168.</title>
        <authorList>
            <person name="Lucas S."/>
            <person name="Han J."/>
            <person name="Lapidus A."/>
            <person name="Bruce D."/>
            <person name="Goodwin L."/>
            <person name="Pitluck S."/>
            <person name="Peters L."/>
            <person name="Kyrpides N."/>
            <person name="Mavromatis K."/>
            <person name="Ivanova N."/>
            <person name="Mikhailova N."/>
            <person name="Pagani I."/>
            <person name="Teshima H."/>
            <person name="Detter J.C."/>
            <person name="Tapia R."/>
            <person name="Han C."/>
            <person name="Land M."/>
            <person name="Hauser L."/>
            <person name="Markowitz V."/>
            <person name="Cheng J.-F."/>
            <person name="Hugenholtz P."/>
            <person name="Woyke T."/>
            <person name="Wu D."/>
            <person name="Gronow S."/>
            <person name="Wellnitz S."/>
            <person name="Brambilla E."/>
            <person name="Klenk H.-P."/>
            <person name="Eisen J.A."/>
        </authorList>
    </citation>
    <scope>NUCLEOTIDE SEQUENCE [LARGE SCALE GENOMIC DNA]</scope>
    <source>
        <strain evidence="10">DSM 12168 / CIP 105900 / DD5/3</strain>
    </source>
</reference>
<dbReference type="KEGG" id="tbe:Trebr_2571"/>
<dbReference type="Proteomes" id="UP000006546">
    <property type="component" value="Chromosome"/>
</dbReference>
<dbReference type="PANTHER" id="PTHR30489:SF0">
    <property type="entry name" value="LIPOPROTEIN-RELEASING SYSTEM TRANSMEMBRANE PROTEIN LOLE"/>
    <property type="match status" value="1"/>
</dbReference>
<organism evidence="9 10">
    <name type="scientific">Treponema brennaborense (strain DSM 12168 / CIP 105900 / DD5/3)</name>
    <dbReference type="NCBI Taxonomy" id="906968"/>
    <lineage>
        <taxon>Bacteria</taxon>
        <taxon>Pseudomonadati</taxon>
        <taxon>Spirochaetota</taxon>
        <taxon>Spirochaetia</taxon>
        <taxon>Spirochaetales</taxon>
        <taxon>Treponemataceae</taxon>
        <taxon>Treponema</taxon>
    </lineage>
</organism>
<keyword evidence="5 7" id="KW-1133">Transmembrane helix</keyword>
<sequence>MILKMAWKNIFRYKRRTLVTASAIAFGVLFTVLFDALIFGISNESEINILEYETPGAKLLADGYFEEIKKLPMDYLIEENDSSKIISYLESKKLPYTKEIQTECEIYFNEDYFETSGSMAGIVSALDCEKAKDVFSLHESIESGTWLKKEADGSACTGAVVGSWMADDMKAQPGYFITVQCKGRGGFSQTIDVPIIGIIHCPNMAINSSYIFMDIDYIDEMLAMEKAVTAIDVGLGGGGLADRNFKRFSAEIKKTDLLHNGPELKSWRDIQADILSVDDMYSLYCNVIMAFMFIIAAVGISNTMLMSVMERRNEIAMLKAMGYSSFYVKRLFMWEGVSIGIVGCIIGCTVACLLNIPLSAKGIDFTSTLSTVSFGYRISGLIKSGWDIPGFIRVTLGALLVAGAAAFIPTNSILKKEVADIFRKN</sequence>
<protein>
    <recommendedName>
        <fullName evidence="8">ABC3 transporter permease C-terminal domain-containing protein</fullName>
    </recommendedName>
</protein>
<feature type="domain" description="ABC3 transporter permease C-terminal" evidence="8">
    <location>
        <begin position="286"/>
        <end position="417"/>
    </location>
</feature>
<name>F4LNZ8_TREBD</name>
<keyword evidence="6 7" id="KW-0472">Membrane</keyword>
<evidence type="ECO:0000256" key="7">
    <source>
        <dbReference type="SAM" id="Phobius"/>
    </source>
</evidence>
<evidence type="ECO:0000256" key="3">
    <source>
        <dbReference type="ARBA" id="ARBA00022475"/>
    </source>
</evidence>
<evidence type="ECO:0000256" key="2">
    <source>
        <dbReference type="ARBA" id="ARBA00005236"/>
    </source>
</evidence>
<dbReference type="eggNOG" id="COG4591">
    <property type="taxonomic scope" value="Bacteria"/>
</dbReference>
<dbReference type="EMBL" id="CP002696">
    <property type="protein sequence ID" value="AEE17975.1"/>
    <property type="molecule type" value="Genomic_DNA"/>
</dbReference>
<evidence type="ECO:0000313" key="9">
    <source>
        <dbReference type="EMBL" id="AEE17975.1"/>
    </source>
</evidence>